<dbReference type="STRING" id="633807.BW732_06620"/>
<reference evidence="2 3" key="1">
    <citation type="journal article" date="2010" name="Int. J. Syst. Evol. Microbiol.">
        <title>Vagococcus penaei sp. nov., isolated from spoilage microbiota of cooked shrimp (Penaeus vannamei).</title>
        <authorList>
            <person name="Jaffres E."/>
            <person name="Prevost H."/>
            <person name="Rossero A."/>
            <person name="Joffraud J.J."/>
            <person name="Dousset X."/>
        </authorList>
    </citation>
    <scope>NUCLEOTIDE SEQUENCE [LARGE SCALE GENOMIC DNA]</scope>
    <source>
        <strain evidence="2 3">CD276</strain>
    </source>
</reference>
<evidence type="ECO:0008006" key="4">
    <source>
        <dbReference type="Google" id="ProtNLM"/>
    </source>
</evidence>
<proteinExistence type="predicted"/>
<feature type="transmembrane region" description="Helical" evidence="1">
    <location>
        <begin position="43"/>
        <end position="66"/>
    </location>
</feature>
<keyword evidence="3" id="KW-1185">Reference proteome</keyword>
<accession>A0A1Q2D6H6</accession>
<evidence type="ECO:0000313" key="3">
    <source>
        <dbReference type="Proteomes" id="UP000188246"/>
    </source>
</evidence>
<keyword evidence="1" id="KW-1133">Transmembrane helix</keyword>
<name>A0A1Q2D6H6_9ENTE</name>
<feature type="transmembrane region" description="Helical" evidence="1">
    <location>
        <begin position="115"/>
        <end position="140"/>
    </location>
</feature>
<organism evidence="2 3">
    <name type="scientific">Vagococcus penaei</name>
    <dbReference type="NCBI Taxonomy" id="633807"/>
    <lineage>
        <taxon>Bacteria</taxon>
        <taxon>Bacillati</taxon>
        <taxon>Bacillota</taxon>
        <taxon>Bacilli</taxon>
        <taxon>Lactobacillales</taxon>
        <taxon>Enterococcaceae</taxon>
        <taxon>Vagococcus</taxon>
    </lineage>
</organism>
<evidence type="ECO:0000256" key="1">
    <source>
        <dbReference type="SAM" id="Phobius"/>
    </source>
</evidence>
<dbReference type="KEGG" id="vpi:BW732_06620"/>
<sequence>MNFKKINTLFRVALSLVALLGLGFLLLLAPKMAHYFSIQKYNLFLQLFFWITALPVYYILFSLWRISTDLKHEKLFTPHTQKRLKTIAYAGIGESVFYALLLICGLIFLKANMPFYLLSGLFFLIGIIIAIIATLLFHLFTVAEQLKQDSDLTI</sequence>
<dbReference type="Pfam" id="PF11188">
    <property type="entry name" value="DUF2975"/>
    <property type="match status" value="1"/>
</dbReference>
<dbReference type="AlphaFoldDB" id="A0A1Q2D6H6"/>
<dbReference type="Proteomes" id="UP000188246">
    <property type="component" value="Chromosome"/>
</dbReference>
<protein>
    <recommendedName>
        <fullName evidence="4">DUF2975 domain-containing protein</fullName>
    </recommendedName>
</protein>
<dbReference type="RefSeq" id="WP_170167978.1">
    <property type="nucleotide sequence ID" value="NZ_NGJV01000008.1"/>
</dbReference>
<feature type="transmembrane region" description="Helical" evidence="1">
    <location>
        <begin position="87"/>
        <end position="109"/>
    </location>
</feature>
<dbReference type="InterPro" id="IPR021354">
    <property type="entry name" value="DUF2975"/>
</dbReference>
<evidence type="ECO:0000313" key="2">
    <source>
        <dbReference type="EMBL" id="AQP53924.1"/>
    </source>
</evidence>
<dbReference type="EMBL" id="CP019609">
    <property type="protein sequence ID" value="AQP53924.1"/>
    <property type="molecule type" value="Genomic_DNA"/>
</dbReference>
<gene>
    <name evidence="2" type="ORF">BW732_06620</name>
</gene>
<keyword evidence="1" id="KW-0812">Transmembrane</keyword>
<keyword evidence="1" id="KW-0472">Membrane</keyword>